<proteinExistence type="predicted"/>
<dbReference type="Proteomes" id="UP000295252">
    <property type="component" value="Chromosome VII"/>
</dbReference>
<dbReference type="AlphaFoldDB" id="A0A068US43"/>
<dbReference type="OrthoDB" id="612216at2759"/>
<feature type="domain" description="FBD" evidence="1">
    <location>
        <begin position="375"/>
        <end position="447"/>
    </location>
</feature>
<sequence length="465" mass="53312">MSFKNSEDWRRQKYDRLSALPDAVLCHILSFLPMKYVVATSILSTRWKYLYMSVPVIKLDDTVHSQEEEESQDNIRSDSFRRFIDRVLMLRNADIIQFHLKCTTTFESSVINAWLCAVLLHKVQVLNLFMKYDNPRCLTSELFTCKTLQWLNLDSSITIKPKLVHLPNLKILRLFGVELTDDGSIPQILAGCPKLEHLHMCGCQLHGIQVLDISTPSLKSLEFFNCYGAFRVVIDTPNLEDLCYVDFLNGDPLVKNLKSLVKAYLFPYSVTLQNTDDACLCGVHVSKFLNAMANTKSLTLLTVCLEGLLHSSCSIPKFQKLTYMKLVPRHNCHWELLPILLHSTPNLKTLALDMEFPDNDICQWPKFPVTQNQPICLAQYLKTVDIFNFKGMQFELDLLSYLLQYGQVLEKINLIFSQNNGFSNWSDAVRKISALPKTSSTCQLEFLCTSKNTFCKPVCLKCMRS</sequence>
<dbReference type="Gene3D" id="1.20.1280.50">
    <property type="match status" value="1"/>
</dbReference>
<dbReference type="OMA" id="WIRTAIQ"/>
<dbReference type="InterPro" id="IPR032675">
    <property type="entry name" value="LRR_dom_sf"/>
</dbReference>
<dbReference type="Pfam" id="PF00646">
    <property type="entry name" value="F-box"/>
    <property type="match status" value="1"/>
</dbReference>
<dbReference type="Gramene" id="CDP11355">
    <property type="protein sequence ID" value="CDP11355"/>
    <property type="gene ID" value="GSCOC_T00033561001"/>
</dbReference>
<dbReference type="InterPro" id="IPR055411">
    <property type="entry name" value="LRR_FXL15/At3g58940/PEG3-like"/>
</dbReference>
<evidence type="ECO:0000313" key="3">
    <source>
        <dbReference type="Proteomes" id="UP000295252"/>
    </source>
</evidence>
<dbReference type="CDD" id="cd22160">
    <property type="entry name" value="F-box_AtFBL13-like"/>
    <property type="match status" value="1"/>
</dbReference>
<organism evidence="2 3">
    <name type="scientific">Coffea canephora</name>
    <name type="common">Robusta coffee</name>
    <dbReference type="NCBI Taxonomy" id="49390"/>
    <lineage>
        <taxon>Eukaryota</taxon>
        <taxon>Viridiplantae</taxon>
        <taxon>Streptophyta</taxon>
        <taxon>Embryophyta</taxon>
        <taxon>Tracheophyta</taxon>
        <taxon>Spermatophyta</taxon>
        <taxon>Magnoliopsida</taxon>
        <taxon>eudicotyledons</taxon>
        <taxon>Gunneridae</taxon>
        <taxon>Pentapetalae</taxon>
        <taxon>asterids</taxon>
        <taxon>lamiids</taxon>
        <taxon>Gentianales</taxon>
        <taxon>Rubiaceae</taxon>
        <taxon>Ixoroideae</taxon>
        <taxon>Gardenieae complex</taxon>
        <taxon>Bertiereae - Coffeeae clade</taxon>
        <taxon>Coffeeae</taxon>
        <taxon>Coffea</taxon>
    </lineage>
</organism>
<dbReference type="InterPro" id="IPR050232">
    <property type="entry name" value="FBL13/AtMIF1-like"/>
</dbReference>
<dbReference type="PANTHER" id="PTHR31900:SF34">
    <property type="entry name" value="EMB|CAB62440.1-RELATED"/>
    <property type="match status" value="1"/>
</dbReference>
<dbReference type="InterPro" id="IPR001810">
    <property type="entry name" value="F-box_dom"/>
</dbReference>
<dbReference type="SMART" id="SM00579">
    <property type="entry name" value="FBD"/>
    <property type="match status" value="1"/>
</dbReference>
<reference evidence="3" key="1">
    <citation type="journal article" date="2014" name="Science">
        <title>The coffee genome provides insight into the convergent evolution of caffeine biosynthesis.</title>
        <authorList>
            <person name="Denoeud F."/>
            <person name="Carretero-Paulet L."/>
            <person name="Dereeper A."/>
            <person name="Droc G."/>
            <person name="Guyot R."/>
            <person name="Pietrella M."/>
            <person name="Zheng C."/>
            <person name="Alberti A."/>
            <person name="Anthony F."/>
            <person name="Aprea G."/>
            <person name="Aury J.M."/>
            <person name="Bento P."/>
            <person name="Bernard M."/>
            <person name="Bocs S."/>
            <person name="Campa C."/>
            <person name="Cenci A."/>
            <person name="Combes M.C."/>
            <person name="Crouzillat D."/>
            <person name="Da Silva C."/>
            <person name="Daddiego L."/>
            <person name="De Bellis F."/>
            <person name="Dussert S."/>
            <person name="Garsmeur O."/>
            <person name="Gayraud T."/>
            <person name="Guignon V."/>
            <person name="Jahn K."/>
            <person name="Jamilloux V."/>
            <person name="Joet T."/>
            <person name="Labadie K."/>
            <person name="Lan T."/>
            <person name="Leclercq J."/>
            <person name="Lepelley M."/>
            <person name="Leroy T."/>
            <person name="Li L.T."/>
            <person name="Librado P."/>
            <person name="Lopez L."/>
            <person name="Munoz A."/>
            <person name="Noel B."/>
            <person name="Pallavicini A."/>
            <person name="Perrotta G."/>
            <person name="Poncet V."/>
            <person name="Pot D."/>
            <person name="Priyono X."/>
            <person name="Rigoreau M."/>
            <person name="Rouard M."/>
            <person name="Rozas J."/>
            <person name="Tranchant-Dubreuil C."/>
            <person name="VanBuren R."/>
            <person name="Zhang Q."/>
            <person name="Andrade A.C."/>
            <person name="Argout X."/>
            <person name="Bertrand B."/>
            <person name="de Kochko A."/>
            <person name="Graziosi G."/>
            <person name="Henry R.J."/>
            <person name="Jayarama X."/>
            <person name="Ming R."/>
            <person name="Nagai C."/>
            <person name="Rounsley S."/>
            <person name="Sankoff D."/>
            <person name="Giuliano G."/>
            <person name="Albert V.A."/>
            <person name="Wincker P."/>
            <person name="Lashermes P."/>
        </authorList>
    </citation>
    <scope>NUCLEOTIDE SEQUENCE [LARGE SCALE GENOMIC DNA]</scope>
    <source>
        <strain evidence="3">cv. DH200-94</strain>
    </source>
</reference>
<accession>A0A068US43</accession>
<dbReference type="InParanoid" id="A0A068US43"/>
<dbReference type="STRING" id="49390.A0A068US43"/>
<evidence type="ECO:0000259" key="1">
    <source>
        <dbReference type="SMART" id="SM00579"/>
    </source>
</evidence>
<keyword evidence="3" id="KW-1185">Reference proteome</keyword>
<dbReference type="Gene3D" id="3.80.10.10">
    <property type="entry name" value="Ribonuclease Inhibitor"/>
    <property type="match status" value="1"/>
</dbReference>
<dbReference type="PANTHER" id="PTHR31900">
    <property type="entry name" value="F-BOX/RNI SUPERFAMILY PROTEIN-RELATED"/>
    <property type="match status" value="1"/>
</dbReference>
<dbReference type="InterPro" id="IPR053781">
    <property type="entry name" value="F-box_AtFBL13-like"/>
</dbReference>
<dbReference type="InterPro" id="IPR036047">
    <property type="entry name" value="F-box-like_dom_sf"/>
</dbReference>
<dbReference type="Pfam" id="PF08387">
    <property type="entry name" value="FBD"/>
    <property type="match status" value="1"/>
</dbReference>
<dbReference type="InterPro" id="IPR006566">
    <property type="entry name" value="FBD"/>
</dbReference>
<evidence type="ECO:0000313" key="2">
    <source>
        <dbReference type="EMBL" id="CDP11355.1"/>
    </source>
</evidence>
<name>A0A068US43_COFCA</name>
<protein>
    <recommendedName>
        <fullName evidence="1">FBD domain-containing protein</fullName>
    </recommendedName>
</protein>
<gene>
    <name evidence="2" type="ORF">GSCOC_T00033561001</name>
</gene>
<dbReference type="Pfam" id="PF24758">
    <property type="entry name" value="LRR_At5g56370"/>
    <property type="match status" value="1"/>
</dbReference>
<dbReference type="FunCoup" id="A0A068US43">
    <property type="interactions" value="2619"/>
</dbReference>
<dbReference type="PhylomeDB" id="A0A068US43"/>
<dbReference type="EMBL" id="HG739138">
    <property type="protein sequence ID" value="CDP11355.1"/>
    <property type="molecule type" value="Genomic_DNA"/>
</dbReference>
<dbReference type="SUPFAM" id="SSF52047">
    <property type="entry name" value="RNI-like"/>
    <property type="match status" value="1"/>
</dbReference>
<dbReference type="SUPFAM" id="SSF81383">
    <property type="entry name" value="F-box domain"/>
    <property type="match status" value="1"/>
</dbReference>